<sequence length="146" mass="16640">MRSGRHPPGASTEEETKAKRPCNMKPTSTMPSTQLGKRQRMHQEPQNPQSRRNQWKPPESTEQTEPMETATPERKEDELDELATLNEAPHPLNVKSGTHAGRHATEHHPQVMCPPDIRSQEHRQRDPHQGKYPATYPNGEETVAME</sequence>
<dbReference type="EMBL" id="JANPWB010000003">
    <property type="protein sequence ID" value="KAJ1198375.1"/>
    <property type="molecule type" value="Genomic_DNA"/>
</dbReference>
<dbReference type="AlphaFoldDB" id="A0AAV7VDP2"/>
<reference evidence="2" key="1">
    <citation type="journal article" date="2022" name="bioRxiv">
        <title>Sequencing and chromosome-scale assembly of the giantPleurodeles waltlgenome.</title>
        <authorList>
            <person name="Brown T."/>
            <person name="Elewa A."/>
            <person name="Iarovenko S."/>
            <person name="Subramanian E."/>
            <person name="Araus A.J."/>
            <person name="Petzold A."/>
            <person name="Susuki M."/>
            <person name="Suzuki K.-i.T."/>
            <person name="Hayashi T."/>
            <person name="Toyoda A."/>
            <person name="Oliveira C."/>
            <person name="Osipova E."/>
            <person name="Leigh N.D."/>
            <person name="Simon A."/>
            <person name="Yun M.H."/>
        </authorList>
    </citation>
    <scope>NUCLEOTIDE SEQUENCE</scope>
    <source>
        <strain evidence="2">20211129_DDA</strain>
        <tissue evidence="2">Liver</tissue>
    </source>
</reference>
<proteinExistence type="predicted"/>
<gene>
    <name evidence="2" type="ORF">NDU88_002216</name>
</gene>
<evidence type="ECO:0000313" key="3">
    <source>
        <dbReference type="Proteomes" id="UP001066276"/>
    </source>
</evidence>
<accession>A0AAV7VDP2</accession>
<comment type="caution">
    <text evidence="2">The sequence shown here is derived from an EMBL/GenBank/DDBJ whole genome shotgun (WGS) entry which is preliminary data.</text>
</comment>
<dbReference type="Proteomes" id="UP001066276">
    <property type="component" value="Chromosome 2_1"/>
</dbReference>
<organism evidence="2 3">
    <name type="scientific">Pleurodeles waltl</name>
    <name type="common">Iberian ribbed newt</name>
    <dbReference type="NCBI Taxonomy" id="8319"/>
    <lineage>
        <taxon>Eukaryota</taxon>
        <taxon>Metazoa</taxon>
        <taxon>Chordata</taxon>
        <taxon>Craniata</taxon>
        <taxon>Vertebrata</taxon>
        <taxon>Euteleostomi</taxon>
        <taxon>Amphibia</taxon>
        <taxon>Batrachia</taxon>
        <taxon>Caudata</taxon>
        <taxon>Salamandroidea</taxon>
        <taxon>Salamandridae</taxon>
        <taxon>Pleurodelinae</taxon>
        <taxon>Pleurodeles</taxon>
    </lineage>
</organism>
<name>A0AAV7VDP2_PLEWA</name>
<keyword evidence="3" id="KW-1185">Reference proteome</keyword>
<evidence type="ECO:0000313" key="2">
    <source>
        <dbReference type="EMBL" id="KAJ1198375.1"/>
    </source>
</evidence>
<feature type="compositionally biased region" description="Polar residues" evidence="1">
    <location>
        <begin position="25"/>
        <end position="36"/>
    </location>
</feature>
<feature type="compositionally biased region" description="Basic and acidic residues" evidence="1">
    <location>
        <begin position="118"/>
        <end position="129"/>
    </location>
</feature>
<feature type="region of interest" description="Disordered" evidence="1">
    <location>
        <begin position="1"/>
        <end position="146"/>
    </location>
</feature>
<protein>
    <submittedName>
        <fullName evidence="2">Uncharacterized protein</fullName>
    </submittedName>
</protein>
<evidence type="ECO:0000256" key="1">
    <source>
        <dbReference type="SAM" id="MobiDB-lite"/>
    </source>
</evidence>